<dbReference type="SUPFAM" id="SSF54975">
    <property type="entry name" value="Acylphosphatase/BLUF domain-like"/>
    <property type="match status" value="1"/>
</dbReference>
<feature type="domain" description="BLUF" evidence="2">
    <location>
        <begin position="4"/>
        <end position="95"/>
    </location>
</feature>
<dbReference type="Gene3D" id="3.30.70.100">
    <property type="match status" value="1"/>
</dbReference>
<dbReference type="PROSITE" id="PS50925">
    <property type="entry name" value="BLUF"/>
    <property type="match status" value="1"/>
</dbReference>
<dbReference type="GO" id="GO:0009882">
    <property type="term" value="F:blue light photoreceptor activity"/>
    <property type="evidence" value="ECO:0007669"/>
    <property type="project" value="InterPro"/>
</dbReference>
<dbReference type="Proteomes" id="UP000199125">
    <property type="component" value="Unassembled WGS sequence"/>
</dbReference>
<keyword evidence="4" id="KW-1185">Reference proteome</keyword>
<feature type="region of interest" description="Disordered" evidence="1">
    <location>
        <begin position="135"/>
        <end position="156"/>
    </location>
</feature>
<sequence>MNAHSFVLYRSETSLTPKSDVTRAMIGCARRSNLEQSLTGFLHHDDGIFFHWLEGDGDNLSLTMERIGRDPRHRNLVTLASGPLPQRRFPDCPMGYSTQSDYSLLRWMADHAVTVREQSAYAMALLSFLEERAGTPGHCQTGSQPSRSIWRAKASM</sequence>
<dbReference type="InterPro" id="IPR007024">
    <property type="entry name" value="BLUF_domain"/>
</dbReference>
<protein>
    <submittedName>
        <fullName evidence="3">Sensors of blue-light using FAD</fullName>
    </submittedName>
</protein>
<feature type="compositionally biased region" description="Polar residues" evidence="1">
    <location>
        <begin position="138"/>
        <end position="147"/>
    </location>
</feature>
<gene>
    <name evidence="3" type="ORF">SAMN04488075_0647</name>
</gene>
<dbReference type="SMART" id="SM01034">
    <property type="entry name" value="BLUF"/>
    <property type="match status" value="1"/>
</dbReference>
<dbReference type="Pfam" id="PF04940">
    <property type="entry name" value="BLUF"/>
    <property type="match status" value="1"/>
</dbReference>
<dbReference type="GO" id="GO:0071949">
    <property type="term" value="F:FAD binding"/>
    <property type="evidence" value="ECO:0007669"/>
    <property type="project" value="InterPro"/>
</dbReference>
<accession>A0A1H6JUG4</accession>
<evidence type="ECO:0000313" key="3">
    <source>
        <dbReference type="EMBL" id="SEH66267.1"/>
    </source>
</evidence>
<reference evidence="4" key="1">
    <citation type="submission" date="2016-10" db="EMBL/GenBank/DDBJ databases">
        <authorList>
            <person name="Varghese N."/>
            <person name="Submissions S."/>
        </authorList>
    </citation>
    <scope>NUCLEOTIDE SEQUENCE [LARGE SCALE GENOMIC DNA]</scope>
    <source>
        <strain evidence="4">DSM 11593</strain>
    </source>
</reference>
<evidence type="ECO:0000256" key="1">
    <source>
        <dbReference type="SAM" id="MobiDB-lite"/>
    </source>
</evidence>
<dbReference type="RefSeq" id="WP_177172464.1">
    <property type="nucleotide sequence ID" value="NZ_FNXG01000001.1"/>
</dbReference>
<dbReference type="AlphaFoldDB" id="A0A1H6JUG4"/>
<proteinExistence type="predicted"/>
<name>A0A1H6JUG4_9RHOB</name>
<dbReference type="EMBL" id="FNXG01000001">
    <property type="protein sequence ID" value="SEH66267.1"/>
    <property type="molecule type" value="Genomic_DNA"/>
</dbReference>
<evidence type="ECO:0000259" key="2">
    <source>
        <dbReference type="PROSITE" id="PS50925"/>
    </source>
</evidence>
<dbReference type="STRING" id="65735.SAMN04488075_0647"/>
<dbReference type="InterPro" id="IPR036046">
    <property type="entry name" value="Acylphosphatase-like_dom_sf"/>
</dbReference>
<organism evidence="3 4">
    <name type="scientific">Paracoccus alkenifer</name>
    <dbReference type="NCBI Taxonomy" id="65735"/>
    <lineage>
        <taxon>Bacteria</taxon>
        <taxon>Pseudomonadati</taxon>
        <taxon>Pseudomonadota</taxon>
        <taxon>Alphaproteobacteria</taxon>
        <taxon>Rhodobacterales</taxon>
        <taxon>Paracoccaceae</taxon>
        <taxon>Paracoccus</taxon>
    </lineage>
</organism>
<evidence type="ECO:0000313" key="4">
    <source>
        <dbReference type="Proteomes" id="UP000199125"/>
    </source>
</evidence>